<protein>
    <recommendedName>
        <fullName evidence="5">CBS domain-containing protein</fullName>
    </recommendedName>
</protein>
<dbReference type="SUPFAM" id="SSF54631">
    <property type="entry name" value="CBS-domain pair"/>
    <property type="match status" value="2"/>
</dbReference>
<dbReference type="HOGENOM" id="CLU_498819_0_0_1"/>
<evidence type="ECO:0000256" key="1">
    <source>
        <dbReference type="ARBA" id="ARBA00022737"/>
    </source>
</evidence>
<dbReference type="CDD" id="cd17781">
    <property type="entry name" value="CBS_pair_MUG70_1"/>
    <property type="match status" value="1"/>
</dbReference>
<dbReference type="AlphaFoldDB" id="A0A098VNQ9"/>
<organism evidence="6 7">
    <name type="scientific">Mitosporidium daphniae</name>
    <dbReference type="NCBI Taxonomy" id="1485682"/>
    <lineage>
        <taxon>Eukaryota</taxon>
        <taxon>Fungi</taxon>
        <taxon>Fungi incertae sedis</taxon>
        <taxon>Microsporidia</taxon>
        <taxon>Mitosporidium</taxon>
    </lineage>
</organism>
<keyword evidence="4" id="KW-0472">Membrane</keyword>
<name>A0A098VNQ9_9MICR</name>
<comment type="caution">
    <text evidence="6">The sequence shown here is derived from an EMBL/GenBank/DDBJ whole genome shotgun (WGS) entry which is preliminary data.</text>
</comment>
<keyword evidence="1" id="KW-0677">Repeat</keyword>
<dbReference type="InterPro" id="IPR051462">
    <property type="entry name" value="CBS_domain-containing"/>
</dbReference>
<evidence type="ECO:0000256" key="4">
    <source>
        <dbReference type="SAM" id="Phobius"/>
    </source>
</evidence>
<feature type="domain" description="CBS" evidence="5">
    <location>
        <begin position="246"/>
        <end position="304"/>
    </location>
</feature>
<dbReference type="VEuPathDB" id="MicrosporidiaDB:DI09_62p90"/>
<gene>
    <name evidence="6" type="ORF">DI09_62p90</name>
</gene>
<evidence type="ECO:0000313" key="6">
    <source>
        <dbReference type="EMBL" id="KGG50605.1"/>
    </source>
</evidence>
<dbReference type="SMART" id="SM00116">
    <property type="entry name" value="CBS"/>
    <property type="match status" value="4"/>
</dbReference>
<evidence type="ECO:0000256" key="2">
    <source>
        <dbReference type="PROSITE-ProRule" id="PRU00703"/>
    </source>
</evidence>
<dbReference type="PANTHER" id="PTHR48108">
    <property type="entry name" value="CBS DOMAIN-CONTAINING PROTEIN CBSX2, CHLOROPLASTIC"/>
    <property type="match status" value="1"/>
</dbReference>
<sequence length="546" mass="58444">MTSTAGSAREPVDLLGNRRKTSLASPSDFAPSQGAKKGMPANRASQAPQKFASKGFASNASSITRADALEPSVIVPHTSTVLQACQKMASLRASSLLVVEDVQTTVPSVLIGIVTDKDIAYKVIAEGLDPAIVLISSIMTPNPITIQSGTSMNDALQIMTDKHFRHLPVVSAFGEIEGVLDITLAMRGAIEKLRKSEELTRSLTSAVGHVTQDHHYAGTEQLMGFTQLLKKQLSTPEVAGIFASSLLNTSASCLLKTTIRSAAITMKAASSTAVLVLDESGSLIGIFTSKDIVRRVISCKLDPLRTTLTRVMTPNPETISLDSSLLLALEKMYAGKYLHLPVIKEDGHSSLIDILDICIHVIGKEIDFEGFFSAPSSCVTDNSSPHIQDEFTEDDTASVTSLETNASSKISKGNRWSFKVRNGSNVVYVHIQQPLHSALVLAVKEKLCLDEPFSISFKDSENDLVPIFNDDDLVSLIEMILGSSSGASIDAPITLFVAHAKDISVASRGKALDWFGSLFKDNILAVSVSCGIAGILGTALLYRKLK</sequence>
<evidence type="ECO:0000313" key="7">
    <source>
        <dbReference type="Proteomes" id="UP000029725"/>
    </source>
</evidence>
<dbReference type="RefSeq" id="XP_013237049.1">
    <property type="nucleotide sequence ID" value="XM_013381595.1"/>
</dbReference>
<proteinExistence type="predicted"/>
<keyword evidence="4" id="KW-0812">Transmembrane</keyword>
<dbReference type="Pfam" id="PF00571">
    <property type="entry name" value="CBS"/>
    <property type="match status" value="4"/>
</dbReference>
<dbReference type="EMBL" id="JMKJ01000571">
    <property type="protein sequence ID" value="KGG50605.1"/>
    <property type="molecule type" value="Genomic_DNA"/>
</dbReference>
<feature type="region of interest" description="Disordered" evidence="3">
    <location>
        <begin position="1"/>
        <end position="50"/>
    </location>
</feature>
<feature type="domain" description="CBS" evidence="5">
    <location>
        <begin position="63"/>
        <end position="130"/>
    </location>
</feature>
<dbReference type="PANTHER" id="PTHR48108:SF26">
    <property type="entry name" value="CBS DOMAIN-CONTAINING PROTEIN DDB_G0289609"/>
    <property type="match status" value="1"/>
</dbReference>
<feature type="domain" description="CBS" evidence="5">
    <location>
        <begin position="312"/>
        <end position="368"/>
    </location>
</feature>
<dbReference type="SUPFAM" id="SSF54277">
    <property type="entry name" value="CAD &amp; PB1 domains"/>
    <property type="match status" value="1"/>
</dbReference>
<dbReference type="OrthoDB" id="418595at2759"/>
<evidence type="ECO:0000259" key="5">
    <source>
        <dbReference type="PROSITE" id="PS51371"/>
    </source>
</evidence>
<reference evidence="6 7" key="1">
    <citation type="submission" date="2014-04" db="EMBL/GenBank/DDBJ databases">
        <title>A new species of microsporidia sheds light on the evolution of extreme parasitism.</title>
        <authorList>
            <person name="Haag K.L."/>
            <person name="James T.Y."/>
            <person name="Larsson R."/>
            <person name="Schaer T.M."/>
            <person name="Refardt D."/>
            <person name="Pombert J.-F."/>
            <person name="Ebert D."/>
        </authorList>
    </citation>
    <scope>NUCLEOTIDE SEQUENCE [LARGE SCALE GENOMIC DNA]</scope>
    <source>
        <strain evidence="6 7">UGP3</strain>
        <tissue evidence="6">Spores</tissue>
    </source>
</reference>
<dbReference type="GeneID" id="25260517"/>
<accession>A0A098VNQ9</accession>
<dbReference type="InterPro" id="IPR000644">
    <property type="entry name" value="CBS_dom"/>
</dbReference>
<dbReference type="Proteomes" id="UP000029725">
    <property type="component" value="Unassembled WGS sequence"/>
</dbReference>
<dbReference type="CDD" id="cd05992">
    <property type="entry name" value="PB1"/>
    <property type="match status" value="1"/>
</dbReference>
<evidence type="ECO:0000256" key="3">
    <source>
        <dbReference type="SAM" id="MobiDB-lite"/>
    </source>
</evidence>
<keyword evidence="4" id="KW-1133">Transmembrane helix</keyword>
<keyword evidence="2" id="KW-0129">CBS domain</keyword>
<feature type="transmembrane region" description="Helical" evidence="4">
    <location>
        <begin position="523"/>
        <end position="542"/>
    </location>
</feature>
<dbReference type="Gene3D" id="3.10.580.10">
    <property type="entry name" value="CBS-domain"/>
    <property type="match status" value="2"/>
</dbReference>
<dbReference type="InterPro" id="IPR046342">
    <property type="entry name" value="CBS_dom_sf"/>
</dbReference>
<feature type="domain" description="CBS" evidence="5">
    <location>
        <begin position="139"/>
        <end position="196"/>
    </location>
</feature>
<dbReference type="PROSITE" id="PS51371">
    <property type="entry name" value="CBS"/>
    <property type="match status" value="4"/>
</dbReference>
<keyword evidence="7" id="KW-1185">Reference proteome</keyword>